<sequence length="349" mass="37729">MNNRARGPRGNRQNNQHGRPNSGHRDSRQNSPGDDEFHDANSEGESGTEHEKEPNHEHNGGGNTHSDPLQGRKRGKIPRPDSEKEDDAAPNERDPEPRGGDNESEGDTPEESFDEDISQNPQKTVEKIEILCKVIGISIKTTQTRVKKPKSSGGEDDDNEDVDGEPSAEFVRLVKSAMDDVDDGIEQIINLNEGASPEECQKNILDNSGDPEASDKFEAVKAALSSIGARVTAGLRILALVGTIALVGVGPVLAVAPMHLVAKDIATCIYGQFEDPQKFKGISKPDQKPAPGALETQSARQLKDLLKLDENDAVIESVITVTMLQTYSQFKLVAATKTTIDANNDDGEV</sequence>
<keyword evidence="2" id="KW-0812">Transmembrane</keyword>
<dbReference type="AlphaFoldDB" id="T0JP65"/>
<evidence type="ECO:0000256" key="2">
    <source>
        <dbReference type="SAM" id="Phobius"/>
    </source>
</evidence>
<reference evidence="4" key="1">
    <citation type="journal article" date="2013" name="Mol. Plant Microbe Interact.">
        <title>Global aspects of pacC regulation of pathogenicity genes in Colletotrichum gloeosporioides as revealed by transcriptome analysis.</title>
        <authorList>
            <person name="Alkan N."/>
            <person name="Meng X."/>
            <person name="Friedlander G."/>
            <person name="Reuveni E."/>
            <person name="Sukno S."/>
            <person name="Sherman A."/>
            <person name="Thon M."/>
            <person name="Fluhr R."/>
            <person name="Prusky D."/>
        </authorList>
    </citation>
    <scope>NUCLEOTIDE SEQUENCE [LARGE SCALE GENOMIC DNA]</scope>
    <source>
        <strain evidence="4">Cg-14</strain>
    </source>
</reference>
<gene>
    <name evidence="3" type="ORF">CGLO_16242</name>
</gene>
<dbReference type="EMBL" id="AMYD01003852">
    <property type="protein sequence ID" value="EQB44947.1"/>
    <property type="molecule type" value="Genomic_DNA"/>
</dbReference>
<keyword evidence="2" id="KW-1133">Transmembrane helix</keyword>
<dbReference type="HOGENOM" id="CLU_794557_0_0_1"/>
<feature type="compositionally biased region" description="Acidic residues" evidence="1">
    <location>
        <begin position="102"/>
        <end position="117"/>
    </location>
</feature>
<accession>T0JP65</accession>
<feature type="compositionally biased region" description="Basic and acidic residues" evidence="1">
    <location>
        <begin position="47"/>
        <end position="59"/>
    </location>
</feature>
<feature type="compositionally biased region" description="Acidic residues" evidence="1">
    <location>
        <begin position="154"/>
        <end position="166"/>
    </location>
</feature>
<feature type="region of interest" description="Disordered" evidence="1">
    <location>
        <begin position="1"/>
        <end position="122"/>
    </location>
</feature>
<keyword evidence="2" id="KW-0472">Membrane</keyword>
<protein>
    <submittedName>
        <fullName evidence="3">Uncharacterized protein</fullName>
    </submittedName>
</protein>
<feature type="compositionally biased region" description="Basic and acidic residues" evidence="1">
    <location>
        <begin position="90"/>
        <end position="101"/>
    </location>
</feature>
<evidence type="ECO:0000313" key="3">
    <source>
        <dbReference type="EMBL" id="EQB44947.1"/>
    </source>
</evidence>
<organism evidence="3 4">
    <name type="scientific">Colletotrichum gloeosporioides (strain Cg-14)</name>
    <name type="common">Anthracnose fungus</name>
    <name type="synonym">Glomerella cingulata</name>
    <dbReference type="NCBI Taxonomy" id="1237896"/>
    <lineage>
        <taxon>Eukaryota</taxon>
        <taxon>Fungi</taxon>
        <taxon>Dikarya</taxon>
        <taxon>Ascomycota</taxon>
        <taxon>Pezizomycotina</taxon>
        <taxon>Sordariomycetes</taxon>
        <taxon>Hypocreomycetidae</taxon>
        <taxon>Glomerellales</taxon>
        <taxon>Glomerellaceae</taxon>
        <taxon>Colletotrichum</taxon>
        <taxon>Colletotrichum gloeosporioides species complex</taxon>
    </lineage>
</organism>
<comment type="caution">
    <text evidence="3">The sequence shown here is derived from an EMBL/GenBank/DDBJ whole genome shotgun (WGS) entry which is preliminary data.</text>
</comment>
<dbReference type="Proteomes" id="UP000015530">
    <property type="component" value="Unassembled WGS sequence"/>
</dbReference>
<feature type="region of interest" description="Disordered" evidence="1">
    <location>
        <begin position="142"/>
        <end position="166"/>
    </location>
</feature>
<evidence type="ECO:0000313" key="4">
    <source>
        <dbReference type="Proteomes" id="UP000015530"/>
    </source>
</evidence>
<evidence type="ECO:0000256" key="1">
    <source>
        <dbReference type="SAM" id="MobiDB-lite"/>
    </source>
</evidence>
<name>T0JP65_COLGC</name>
<proteinExistence type="predicted"/>
<feature type="transmembrane region" description="Helical" evidence="2">
    <location>
        <begin position="237"/>
        <end position="260"/>
    </location>
</feature>